<gene>
    <name evidence="1" type="ORF">Hypma_016322</name>
</gene>
<evidence type="ECO:0000313" key="1">
    <source>
        <dbReference type="EMBL" id="RDB14612.1"/>
    </source>
</evidence>
<dbReference type="EMBL" id="LUEZ02000096">
    <property type="protein sequence ID" value="RDB14612.1"/>
    <property type="molecule type" value="Genomic_DNA"/>
</dbReference>
<name>A0A369IZP1_HYPMA</name>
<accession>A0A369IZP1</accession>
<reference evidence="1" key="1">
    <citation type="submission" date="2018-04" db="EMBL/GenBank/DDBJ databases">
        <title>Whole genome sequencing of Hypsizygus marmoreus.</title>
        <authorList>
            <person name="Choi I.-G."/>
            <person name="Min B."/>
            <person name="Kim J.-G."/>
            <person name="Kim S."/>
            <person name="Oh Y.-L."/>
            <person name="Kong W.-S."/>
            <person name="Park H."/>
            <person name="Jeong J."/>
            <person name="Song E.-S."/>
        </authorList>
    </citation>
    <scope>NUCLEOTIDE SEQUENCE [LARGE SCALE GENOMIC DNA]</scope>
    <source>
        <strain evidence="1">51987-8</strain>
    </source>
</reference>
<keyword evidence="2" id="KW-1185">Reference proteome</keyword>
<dbReference type="Proteomes" id="UP000076154">
    <property type="component" value="Unassembled WGS sequence"/>
</dbReference>
<dbReference type="AlphaFoldDB" id="A0A369IZP1"/>
<dbReference type="InParanoid" id="A0A369IZP1"/>
<proteinExistence type="predicted"/>
<evidence type="ECO:0000313" key="2">
    <source>
        <dbReference type="Proteomes" id="UP000076154"/>
    </source>
</evidence>
<protein>
    <recommendedName>
        <fullName evidence="3">Arrestin-like N-terminal domain-containing protein</fullName>
    </recommendedName>
</protein>
<comment type="caution">
    <text evidence="1">The sequence shown here is derived from an EMBL/GenBank/DDBJ whole genome shotgun (WGS) entry which is preliminary data.</text>
</comment>
<sequence>MSTCSTNPIKFDCSLLPLYTPSEPSPRYSCEPALDERRLQHTPRVNRPAPTGSFTKKSGKITVTLFEQENGIQVPTYGRHGFINGTVFLDDPQRITKVVMKIEGKLDSTISEGGSTSIPLLIRRCALWERREENAACPTLLPFSCILPAMHTSGGSEQPLPPSYNVVYPGVPGFYVKCHYNISFAVTRSRHRTLDFFLTHSTYVKISFTYSPRTRAHRPIVPSPCFFSAVKTSPEEWYQVFSEIRTRPKAQLESIFCHLFIPASRVYGLSDKIPFHIQLNGPLSSLRKFLLPHSEDPTPSESSNHRSKSHEKCPFQTVKPRFKVYILRQTHVATRGQTACRNTILGEGEVWEIPPDVSPICEPQDAIHLDWEGEVRCNENVTVGGFMAGNVVVKDFIVLSLDPPEHQKASLFLTLQITVPIKLVTDSWLEVTDYEQPVAAV</sequence>
<evidence type="ECO:0008006" key="3">
    <source>
        <dbReference type="Google" id="ProtNLM"/>
    </source>
</evidence>
<dbReference type="OrthoDB" id="3252135at2759"/>
<organism evidence="1 2">
    <name type="scientific">Hypsizygus marmoreus</name>
    <name type="common">White beech mushroom</name>
    <name type="synonym">Agaricus marmoreus</name>
    <dbReference type="NCBI Taxonomy" id="39966"/>
    <lineage>
        <taxon>Eukaryota</taxon>
        <taxon>Fungi</taxon>
        <taxon>Dikarya</taxon>
        <taxon>Basidiomycota</taxon>
        <taxon>Agaricomycotina</taxon>
        <taxon>Agaricomycetes</taxon>
        <taxon>Agaricomycetidae</taxon>
        <taxon>Agaricales</taxon>
        <taxon>Tricholomatineae</taxon>
        <taxon>Lyophyllaceae</taxon>
        <taxon>Hypsizygus</taxon>
    </lineage>
</organism>